<dbReference type="PANTHER" id="PTHR17920">
    <property type="entry name" value="TRANSMEMBRANE AND COILED-COIL DOMAIN-CONTAINING PROTEIN 4 TMCO4"/>
    <property type="match status" value="1"/>
</dbReference>
<evidence type="ECO:0000256" key="4">
    <source>
        <dbReference type="ARBA" id="ARBA00022989"/>
    </source>
</evidence>
<dbReference type="Proteomes" id="UP000000600">
    <property type="component" value="Unassembled WGS sequence"/>
</dbReference>
<name>A0E1P0_PARTE</name>
<dbReference type="Pfam" id="PF05277">
    <property type="entry name" value="DUF726"/>
    <property type="match status" value="1"/>
</dbReference>
<protein>
    <recommendedName>
        <fullName evidence="8">DUF676 domain-containing protein</fullName>
    </recommendedName>
</protein>
<keyword evidence="4" id="KW-1133">Transmembrane helix</keyword>
<evidence type="ECO:0000256" key="2">
    <source>
        <dbReference type="ARBA" id="ARBA00009824"/>
    </source>
</evidence>
<dbReference type="ESTHER" id="parte-a0e1p0">
    <property type="family name" value="Duf_726"/>
</dbReference>
<dbReference type="AlphaFoldDB" id="A0E1P0"/>
<dbReference type="GeneID" id="5042389"/>
<dbReference type="RefSeq" id="XP_001456604.1">
    <property type="nucleotide sequence ID" value="XM_001456567.1"/>
</dbReference>
<dbReference type="KEGG" id="ptm:GSPATT00022378001"/>
<evidence type="ECO:0000256" key="3">
    <source>
        <dbReference type="ARBA" id="ARBA00022692"/>
    </source>
</evidence>
<evidence type="ECO:0008006" key="8">
    <source>
        <dbReference type="Google" id="ProtNLM"/>
    </source>
</evidence>
<evidence type="ECO:0000313" key="7">
    <source>
        <dbReference type="Proteomes" id="UP000000600"/>
    </source>
</evidence>
<evidence type="ECO:0000256" key="1">
    <source>
        <dbReference type="ARBA" id="ARBA00004141"/>
    </source>
</evidence>
<keyword evidence="5" id="KW-0472">Membrane</keyword>
<sequence length="842" mass="99527">MFKKIGIILTIVSTVPKVLNFVQTKFQQYQQSQKVQCLYQSDDVEQSTVFQGDITQEQNKQIVFKKMEEVQIQIIEFLDQYNFQKLYNTKQIKQHFYNEKMDFCMINLQKIAKDQFSMFTTELGTTNEVIWLNVAITKVYYLLIIYYQGKFKQINKDDEFLLYFPEILEFIQSTILKRAKQCFPKTYDKLEKLLEYYCQGSIQKNNQLHDLKQQFQNNYNVKHYQKKISEIYNNIIENYNMEALENIKIKYLCEENLETRNKFKISDVLLNEGHKIIRKTIKFEILNSLQNYKERDFKILKTKVRNIILKQIHEDSFVGGIANKEINQNLQLIIVSQFCRLVKIDNPIIEILIKELEKQYEIKDRIQWFSLIDLEEDQPVDLKEKIKSFQNMVEKAQTWYEQNVDEETNLLVICQLYMILANFKFKNQKIYFGEYDSEARNSLFIIVEQLKDLEYGYFNHEILKLCESLTHKLQTKFFEDIDKKIQKEQQNGYNSGELFKQRSEILINDTPYHFLLQDTSVSILKSPTAIGKEFHQQHQLFELILKSKQPNLETNQEEQVLTVRIQFLEIKKLIMNQKRLGNYKFVQTLEEPKLFYFSPLSTDENNSNVITLLISGFLSKNSDKQELGKHLLKKLSGTVIALNWETKEIKDLVLQITNLGAKQDKLEILDQSLFENQFIQATQEGTVIGRCLAHFLDGGNVFGNRQINIICHSLGTQILLDCVHELDRFSSKKCINDILLFGGVADINELAQRRWNSVSGSIHNMYIEDDRVLQYLFKVNYIFKQPCGYNPVKFGYKKIYNYNLTGIVDGHSGYWDKLDMMMNISDLNSNYKVLVKDVKKVF</sequence>
<organism evidence="6 7">
    <name type="scientific">Paramecium tetraurelia</name>
    <dbReference type="NCBI Taxonomy" id="5888"/>
    <lineage>
        <taxon>Eukaryota</taxon>
        <taxon>Sar</taxon>
        <taxon>Alveolata</taxon>
        <taxon>Ciliophora</taxon>
        <taxon>Intramacronucleata</taxon>
        <taxon>Oligohymenophorea</taxon>
        <taxon>Peniculida</taxon>
        <taxon>Parameciidae</taxon>
        <taxon>Paramecium</taxon>
    </lineage>
</organism>
<gene>
    <name evidence="6" type="ORF">GSPATT00022378001</name>
</gene>
<dbReference type="GO" id="GO:0016020">
    <property type="term" value="C:membrane"/>
    <property type="evidence" value="ECO:0007669"/>
    <property type="project" value="UniProtKB-SubCell"/>
</dbReference>
<dbReference type="eggNOG" id="KOG2385">
    <property type="taxonomic scope" value="Eukaryota"/>
</dbReference>
<dbReference type="HOGENOM" id="CLU_354304_0_0_1"/>
<dbReference type="PANTHER" id="PTHR17920:SF3">
    <property type="entry name" value="TRANSMEMBRANE AND COILED-COIL DOMAIN-CONTAINING PROTEIN 4"/>
    <property type="match status" value="1"/>
</dbReference>
<dbReference type="InParanoid" id="A0E1P0"/>
<evidence type="ECO:0000313" key="6">
    <source>
        <dbReference type="EMBL" id="CAK89207.1"/>
    </source>
</evidence>
<comment type="subcellular location">
    <subcellularLocation>
        <location evidence="1">Membrane</location>
        <topology evidence="1">Multi-pass membrane protein</topology>
    </subcellularLocation>
</comment>
<dbReference type="InterPro" id="IPR007941">
    <property type="entry name" value="DUF726"/>
</dbReference>
<dbReference type="EMBL" id="CT868653">
    <property type="protein sequence ID" value="CAK89207.1"/>
    <property type="molecule type" value="Genomic_DNA"/>
</dbReference>
<evidence type="ECO:0000256" key="5">
    <source>
        <dbReference type="ARBA" id="ARBA00023136"/>
    </source>
</evidence>
<accession>A0E1P0</accession>
<keyword evidence="3" id="KW-0812">Transmembrane</keyword>
<proteinExistence type="inferred from homology"/>
<dbReference type="OMA" id="YDSEARN"/>
<dbReference type="OrthoDB" id="313487at2759"/>
<reference evidence="6 7" key="1">
    <citation type="journal article" date="2006" name="Nature">
        <title>Global trends of whole-genome duplications revealed by the ciliate Paramecium tetraurelia.</title>
        <authorList>
            <consortium name="Genoscope"/>
            <person name="Aury J.-M."/>
            <person name="Jaillon O."/>
            <person name="Duret L."/>
            <person name="Noel B."/>
            <person name="Jubin C."/>
            <person name="Porcel B.M."/>
            <person name="Segurens B."/>
            <person name="Daubin V."/>
            <person name="Anthouard V."/>
            <person name="Aiach N."/>
            <person name="Arnaiz O."/>
            <person name="Billaut A."/>
            <person name="Beisson J."/>
            <person name="Blanc I."/>
            <person name="Bouhouche K."/>
            <person name="Camara F."/>
            <person name="Duharcourt S."/>
            <person name="Guigo R."/>
            <person name="Gogendeau D."/>
            <person name="Katinka M."/>
            <person name="Keller A.-M."/>
            <person name="Kissmehl R."/>
            <person name="Klotz C."/>
            <person name="Koll F."/>
            <person name="Le Moue A."/>
            <person name="Lepere C."/>
            <person name="Malinsky S."/>
            <person name="Nowacki M."/>
            <person name="Nowak J.K."/>
            <person name="Plattner H."/>
            <person name="Poulain J."/>
            <person name="Ruiz F."/>
            <person name="Serrano V."/>
            <person name="Zagulski M."/>
            <person name="Dessen P."/>
            <person name="Betermier M."/>
            <person name="Weissenbach J."/>
            <person name="Scarpelli C."/>
            <person name="Schachter V."/>
            <person name="Sperling L."/>
            <person name="Meyer E."/>
            <person name="Cohen J."/>
            <person name="Wincker P."/>
        </authorList>
    </citation>
    <scope>NUCLEOTIDE SEQUENCE [LARGE SCALE GENOMIC DNA]</scope>
    <source>
        <strain evidence="6 7">Stock d4-2</strain>
    </source>
</reference>
<keyword evidence="7" id="KW-1185">Reference proteome</keyword>
<dbReference type="InterPro" id="IPR029058">
    <property type="entry name" value="AB_hydrolase_fold"/>
</dbReference>
<comment type="similarity">
    <text evidence="2">Belongs to the TMCO4 family.</text>
</comment>
<dbReference type="Gene3D" id="3.40.50.1820">
    <property type="entry name" value="alpha/beta hydrolase"/>
    <property type="match status" value="1"/>
</dbReference>